<dbReference type="InterPro" id="IPR017961">
    <property type="entry name" value="DNA_pol_Y-fam_little_finger"/>
</dbReference>
<comment type="caution">
    <text evidence="4">The sequence shown here is derived from an EMBL/GenBank/DDBJ whole genome shotgun (WGS) entry which is preliminary data.</text>
</comment>
<dbReference type="GO" id="GO:0003684">
    <property type="term" value="F:damaged DNA binding"/>
    <property type="evidence" value="ECO:0007669"/>
    <property type="project" value="InterPro"/>
</dbReference>
<dbReference type="AlphaFoldDB" id="A0A368XKD7"/>
<dbReference type="GO" id="GO:0006281">
    <property type="term" value="P:DNA repair"/>
    <property type="evidence" value="ECO:0007669"/>
    <property type="project" value="InterPro"/>
</dbReference>
<feature type="compositionally biased region" description="Basic and acidic residues" evidence="1">
    <location>
        <begin position="89"/>
        <end position="118"/>
    </location>
</feature>
<feature type="domain" description="DNA polymerase Y-family little finger" evidence="2">
    <location>
        <begin position="2"/>
        <end position="51"/>
    </location>
</feature>
<feature type="domain" description="DUF4113" evidence="3">
    <location>
        <begin position="64"/>
        <end position="116"/>
    </location>
</feature>
<reference evidence="4 5" key="1">
    <citation type="submission" date="2018-07" db="EMBL/GenBank/DDBJ databases">
        <title>Genomic Encyclopedia of Type Strains, Phase IV (KMG-IV): sequencing the most valuable type-strain genomes for metagenomic binning, comparative biology and taxonomic classification.</title>
        <authorList>
            <person name="Goeker M."/>
        </authorList>
    </citation>
    <scope>NUCLEOTIDE SEQUENCE [LARGE SCALE GENOMIC DNA]</scope>
    <source>
        <strain evidence="4 5">DSM 21634</strain>
    </source>
</reference>
<feature type="region of interest" description="Disordered" evidence="1">
    <location>
        <begin position="78"/>
        <end position="118"/>
    </location>
</feature>
<evidence type="ECO:0000313" key="4">
    <source>
        <dbReference type="EMBL" id="RCW68059.1"/>
    </source>
</evidence>
<evidence type="ECO:0000259" key="3">
    <source>
        <dbReference type="Pfam" id="PF13438"/>
    </source>
</evidence>
<dbReference type="EMBL" id="QPJK01000008">
    <property type="protein sequence ID" value="RCW68059.1"/>
    <property type="molecule type" value="Genomic_DNA"/>
</dbReference>
<proteinExistence type="predicted"/>
<evidence type="ECO:0000256" key="1">
    <source>
        <dbReference type="SAM" id="MobiDB-lite"/>
    </source>
</evidence>
<protein>
    <submittedName>
        <fullName evidence="4">Uncharacterized protein DUF4113</fullName>
    </submittedName>
</protein>
<evidence type="ECO:0000313" key="5">
    <source>
        <dbReference type="Proteomes" id="UP000252884"/>
    </source>
</evidence>
<sequence length="118" mass="13123">MPLRRPTADTPALVRAAVAGVHQIFESGYELIKAGVMLLDLTPASRVQHELDLEDDAADPTRARLMSAMDALNGRYGKGTVHAASTGVNDHRREWGMRQERRTPNYTTDWREVPVARA</sequence>
<dbReference type="Pfam" id="PF11799">
    <property type="entry name" value="IMS_C"/>
    <property type="match status" value="1"/>
</dbReference>
<dbReference type="Pfam" id="PF13438">
    <property type="entry name" value="DUF4113"/>
    <property type="match status" value="1"/>
</dbReference>
<evidence type="ECO:0000259" key="2">
    <source>
        <dbReference type="Pfam" id="PF11799"/>
    </source>
</evidence>
<dbReference type="InterPro" id="IPR025188">
    <property type="entry name" value="DUF4113"/>
</dbReference>
<keyword evidence="5" id="KW-1185">Reference proteome</keyword>
<dbReference type="Proteomes" id="UP000252884">
    <property type="component" value="Unassembled WGS sequence"/>
</dbReference>
<name>A0A368XKD7_9BURK</name>
<accession>A0A368XKD7</accession>
<organism evidence="4 5">
    <name type="scientific">Pseudorhodoferax soli</name>
    <dbReference type="NCBI Taxonomy" id="545864"/>
    <lineage>
        <taxon>Bacteria</taxon>
        <taxon>Pseudomonadati</taxon>
        <taxon>Pseudomonadota</taxon>
        <taxon>Betaproteobacteria</taxon>
        <taxon>Burkholderiales</taxon>
        <taxon>Comamonadaceae</taxon>
    </lineage>
</organism>
<gene>
    <name evidence="4" type="ORF">DES41_108238</name>
</gene>